<organism evidence="1 2">
    <name type="scientific">Vicingus serpentipes</name>
    <dbReference type="NCBI Taxonomy" id="1926625"/>
    <lineage>
        <taxon>Bacteria</taxon>
        <taxon>Pseudomonadati</taxon>
        <taxon>Bacteroidota</taxon>
        <taxon>Flavobacteriia</taxon>
        <taxon>Flavobacteriales</taxon>
        <taxon>Vicingaceae</taxon>
        <taxon>Vicingus</taxon>
    </lineage>
</organism>
<dbReference type="RefSeq" id="WP_147099652.1">
    <property type="nucleotide sequence ID" value="NZ_VOOS01000002.1"/>
</dbReference>
<name>A0A5C6RVB8_9FLAO</name>
<evidence type="ECO:0000313" key="2">
    <source>
        <dbReference type="Proteomes" id="UP000321721"/>
    </source>
</evidence>
<dbReference type="InterPro" id="IPR011990">
    <property type="entry name" value="TPR-like_helical_dom_sf"/>
</dbReference>
<dbReference type="SUPFAM" id="SSF81901">
    <property type="entry name" value="HCP-like"/>
    <property type="match status" value="1"/>
</dbReference>
<accession>A0A5C6RVB8</accession>
<evidence type="ECO:0008006" key="3">
    <source>
        <dbReference type="Google" id="ProtNLM"/>
    </source>
</evidence>
<dbReference type="Proteomes" id="UP000321721">
    <property type="component" value="Unassembled WGS sequence"/>
</dbReference>
<sequence length="312" mass="36804">MKHLKLIILILGSVIFQKVSIAQLSKIEMQDSACNLFNNERYLEYVSYIKTFPAEKKLINTYSGLAFELQSEKETTKHKIKLYYNKAKKYYKSALKEGSDSFYPNYFIANDNLAKGKNIDARKLFEKAFKDTIVCKQFECDSACYNLSIALTYLPENPNKALKYFNKGKIGLIRNPYYLNQWIYTNLLVKQKIDSDFYNEIMSFAEHMVFDDIEQEALFMAYLLVIEYCVELSNENWHKAFRNNIKGVGLLDFIPDKYWDGYPQSVSKELFYNPYYLYFNYDIGTIDRKTYKKGLKKQKDTFSLILKNLITH</sequence>
<proteinExistence type="predicted"/>
<evidence type="ECO:0000313" key="1">
    <source>
        <dbReference type="EMBL" id="TXB66153.1"/>
    </source>
</evidence>
<dbReference type="EMBL" id="VOOS01000002">
    <property type="protein sequence ID" value="TXB66153.1"/>
    <property type="molecule type" value="Genomic_DNA"/>
</dbReference>
<comment type="caution">
    <text evidence="1">The sequence shown here is derived from an EMBL/GenBank/DDBJ whole genome shotgun (WGS) entry which is preliminary data.</text>
</comment>
<gene>
    <name evidence="1" type="ORF">FRY74_06160</name>
</gene>
<dbReference type="Gene3D" id="1.25.40.10">
    <property type="entry name" value="Tetratricopeptide repeat domain"/>
    <property type="match status" value="1"/>
</dbReference>
<protein>
    <recommendedName>
        <fullName evidence="3">Tetratricopeptide repeat protein</fullName>
    </recommendedName>
</protein>
<reference evidence="1 2" key="1">
    <citation type="submission" date="2019-08" db="EMBL/GenBank/DDBJ databases">
        <title>Genome of Vicingus serpentipes NCIMB 15042.</title>
        <authorList>
            <person name="Bowman J.P."/>
        </authorList>
    </citation>
    <scope>NUCLEOTIDE SEQUENCE [LARGE SCALE GENOMIC DNA]</scope>
    <source>
        <strain evidence="1 2">NCIMB 15042</strain>
    </source>
</reference>
<dbReference type="AlphaFoldDB" id="A0A5C6RVB8"/>
<keyword evidence="2" id="KW-1185">Reference proteome</keyword>